<evidence type="ECO:0000256" key="5">
    <source>
        <dbReference type="SAM" id="Phobius"/>
    </source>
</evidence>
<evidence type="ECO:0000313" key="8">
    <source>
        <dbReference type="Proteomes" id="UP000030487"/>
    </source>
</evidence>
<evidence type="ECO:0000313" key="7">
    <source>
        <dbReference type="EMBL" id="KGR87297.1"/>
    </source>
</evidence>
<keyword evidence="4 5" id="KW-0472">Membrane</keyword>
<dbReference type="EMBL" id="JPVR01000067">
    <property type="protein sequence ID" value="KGR87297.1"/>
    <property type="molecule type" value="Genomic_DNA"/>
</dbReference>
<accession>A0ABR4Y203</accession>
<evidence type="ECO:0000256" key="1">
    <source>
        <dbReference type="ARBA" id="ARBA00004141"/>
    </source>
</evidence>
<reference evidence="7 8" key="1">
    <citation type="submission" date="2014-02" db="EMBL/GenBank/DDBJ databases">
        <title>Draft genome sequence of Lysinibacillus boronitolerans NBRC 103108.</title>
        <authorList>
            <person name="Zhang F."/>
            <person name="Wang G."/>
            <person name="Zhang L."/>
        </authorList>
    </citation>
    <scope>NUCLEOTIDE SEQUENCE [LARGE SCALE GENOMIC DNA]</scope>
    <source>
        <strain evidence="7 8">NBRC 103108</strain>
    </source>
</reference>
<evidence type="ECO:0000256" key="3">
    <source>
        <dbReference type="ARBA" id="ARBA00022989"/>
    </source>
</evidence>
<proteinExistence type="predicted"/>
<protein>
    <recommendedName>
        <fullName evidence="6">Ferric oxidoreductase domain-containing protein</fullName>
    </recommendedName>
</protein>
<dbReference type="InterPro" id="IPR013130">
    <property type="entry name" value="Fe3_Rdtase_TM_dom"/>
</dbReference>
<organism evidence="7 8">
    <name type="scientific">Lysinibacillus boronitolerans JCM 21713 = 10a = NBRC 103108</name>
    <dbReference type="NCBI Taxonomy" id="1294264"/>
    <lineage>
        <taxon>Bacteria</taxon>
        <taxon>Bacillati</taxon>
        <taxon>Bacillota</taxon>
        <taxon>Bacilli</taxon>
        <taxon>Bacillales</taxon>
        <taxon>Bacillaceae</taxon>
        <taxon>Lysinibacillus</taxon>
    </lineage>
</organism>
<dbReference type="Pfam" id="PF01794">
    <property type="entry name" value="Ferric_reduct"/>
    <property type="match status" value="1"/>
</dbReference>
<feature type="transmembrane region" description="Helical" evidence="5">
    <location>
        <begin position="50"/>
        <end position="66"/>
    </location>
</feature>
<feature type="transmembrane region" description="Helical" evidence="5">
    <location>
        <begin position="147"/>
        <end position="166"/>
    </location>
</feature>
<sequence>MLFSTWEWIRLLGLLSYFYFSMSIFFGLLRKSSTLKSNKNLYFQLHQMSGWMGFITVIVHLLLLMIDQYEPYTISEIVLPFSANYQALLSGLGTIAFYLFLIVLLTSDIWINKMNFSLWKKMHFLVLPAWILSLIHGLFIGTDSNQMLVILFYSSTVMVIITALLVRLMSDGFKKKDQKQGVSK</sequence>
<gene>
    <name evidence="7" type="ORF">CD31_07090</name>
</gene>
<keyword evidence="3 5" id="KW-1133">Transmembrane helix</keyword>
<feature type="transmembrane region" description="Helical" evidence="5">
    <location>
        <begin position="12"/>
        <end position="29"/>
    </location>
</feature>
<evidence type="ECO:0000259" key="6">
    <source>
        <dbReference type="Pfam" id="PF01794"/>
    </source>
</evidence>
<keyword evidence="2 5" id="KW-0812">Transmembrane</keyword>
<feature type="transmembrane region" description="Helical" evidence="5">
    <location>
        <begin position="123"/>
        <end position="141"/>
    </location>
</feature>
<comment type="subcellular location">
    <subcellularLocation>
        <location evidence="1">Membrane</location>
        <topology evidence="1">Multi-pass membrane protein</topology>
    </subcellularLocation>
</comment>
<keyword evidence="8" id="KW-1185">Reference proteome</keyword>
<feature type="transmembrane region" description="Helical" evidence="5">
    <location>
        <begin position="86"/>
        <end position="111"/>
    </location>
</feature>
<evidence type="ECO:0000256" key="4">
    <source>
        <dbReference type="ARBA" id="ARBA00023136"/>
    </source>
</evidence>
<dbReference type="RefSeq" id="WP_036076409.1">
    <property type="nucleotide sequence ID" value="NZ_AVCW01000015.1"/>
</dbReference>
<name>A0ABR4Y203_9BACI</name>
<dbReference type="Proteomes" id="UP000030487">
    <property type="component" value="Unassembled WGS sequence"/>
</dbReference>
<evidence type="ECO:0000256" key="2">
    <source>
        <dbReference type="ARBA" id="ARBA00022692"/>
    </source>
</evidence>
<feature type="domain" description="Ferric oxidoreductase" evidence="6">
    <location>
        <begin position="12"/>
        <end position="133"/>
    </location>
</feature>
<comment type="caution">
    <text evidence="7">The sequence shown here is derived from an EMBL/GenBank/DDBJ whole genome shotgun (WGS) entry which is preliminary data.</text>
</comment>